<feature type="compositionally biased region" description="Low complexity" evidence="2">
    <location>
        <begin position="479"/>
        <end position="489"/>
    </location>
</feature>
<dbReference type="PROSITE" id="PS51820">
    <property type="entry name" value="PA14"/>
    <property type="match status" value="1"/>
</dbReference>
<reference evidence="4" key="1">
    <citation type="journal article" date="2020" name="Fungal Divers.">
        <title>Resolving the Mortierellaceae phylogeny through synthesis of multi-gene phylogenetics and phylogenomics.</title>
        <authorList>
            <person name="Vandepol N."/>
            <person name="Liber J."/>
            <person name="Desiro A."/>
            <person name="Na H."/>
            <person name="Kennedy M."/>
            <person name="Barry K."/>
            <person name="Grigoriev I.V."/>
            <person name="Miller A.N."/>
            <person name="O'Donnell K."/>
            <person name="Stajich J.E."/>
            <person name="Bonito G."/>
        </authorList>
    </citation>
    <scope>NUCLEOTIDE SEQUENCE</scope>
    <source>
        <strain evidence="4">KOD948</strain>
    </source>
</reference>
<evidence type="ECO:0000259" key="3">
    <source>
        <dbReference type="PROSITE" id="PS51820"/>
    </source>
</evidence>
<feature type="compositionally biased region" description="Polar residues" evidence="2">
    <location>
        <begin position="96"/>
        <end position="139"/>
    </location>
</feature>
<sequence length="1125" mass="125120">MNMMMLGTSSPLNLEPESWQVIHHGDPTAKQDQNGEEYQARQQQRQQQPQLQEVPEETGASMAPEPSPRPASTASATFANQQERSSDLQQHLEHQPQPSTPELNTQELPSISYPSSLPVTSDAQVTELSPPQHNLQSKASTSSISSTSSTSSTTTTQTFMSTLSFSTVTGAHHRTLTQDQGGKDFDDEEGVMDEEDDRVEVGSVDVEIHTPKDSEYYNPFALHQREQTVDSKHEQQPGQQDHQRQGSLQSNQRQSRTSPSSSFAPELKGHVKMASQQSNNSSSSSGARTISVDAHEKKQRSVEALSFYAPGSPSELSISSMDRQLMEYNQATSSSTEEMLFASPEYRKSLTLSERSDLAMESSSLSERGSSAYVAETSQYSNLLWDATLIIDQQQQAQQQQVQGSIDIVGEHSQISEVEANTLWNTNRNKVAQVSTAESSSIAQRSEGSSRSRASKDSTLMDPRSRRFSAPGYHGSDHVSVSSTSSSTSRQTALRRQEQQSVSSVKAAAGVRGPQSVMGHIRSSQQPSEVIYEGDDICIVGNGERSGGKLSSFCDGEGDEDTPKNTVHQSTMHHHPTMPAFLFSSNDSPTPSAGPMYSTIATPLPVTTSQYQQYQAHMHHHDYRPGVVFEYYEGEWDWLPNFEEMRPDHAGIVGNFMIDDTTERDLFQPQFSFDDICQQQNPLQAGQRQRRRVYKETGNFAVRFSTHIDITQDGVHSFWLSSNDGSVLYIDNSLVVENDGQHYATEAEGRMMLQVGKHAMVVEFFHRNGKMLEGFRSTGPSLSVCYRVPGPIWSFGLKAGPKRVVKSSNLSYDYGDVRIRNLLLEFGVEDDYSSMGNTHDCLSPDGSKPEFVGRSSIGGDGMQHGRQNSGQYQHHYQDRPGRHRVVSGDMGQMQPSNRELMVQMENAKTTIKDLEQIIRDQADAHQTKMNQLYGILQDTQAQVDRLVLGLKKATLFEKVPSKQPTPADVMSSGYRQQRRNGLNPNLSWRNTVVSVYVDAEEDYPVQEDDQDGGWDRDGTDAKEATGGRGNGNENVPDGDSILEKHLADVEKLKQLYFFSMALSVKMNSEMMGRRTTEYTSSSVQKLYEDCTMHSKIPVEGWPGYVGRHFSKRPASLSSQTQRAQT</sequence>
<keyword evidence="1" id="KW-0175">Coiled coil</keyword>
<dbReference type="InterPro" id="IPR037524">
    <property type="entry name" value="PA14/GLEYA"/>
</dbReference>
<feature type="compositionally biased region" description="Polar residues" evidence="2">
    <location>
        <begin position="434"/>
        <end position="447"/>
    </location>
</feature>
<keyword evidence="5" id="KW-1185">Reference proteome</keyword>
<evidence type="ECO:0000256" key="2">
    <source>
        <dbReference type="SAM" id="MobiDB-lite"/>
    </source>
</evidence>
<feature type="compositionally biased region" description="Acidic residues" evidence="2">
    <location>
        <begin position="185"/>
        <end position="198"/>
    </location>
</feature>
<feature type="region of interest" description="Disordered" evidence="2">
    <location>
        <begin position="962"/>
        <end position="983"/>
    </location>
</feature>
<feature type="compositionally biased region" description="Basic and acidic residues" evidence="2">
    <location>
        <begin position="84"/>
        <end position="94"/>
    </location>
</feature>
<feature type="compositionally biased region" description="Low complexity" evidence="2">
    <location>
        <begin position="140"/>
        <end position="158"/>
    </location>
</feature>
<feature type="region of interest" description="Disordered" evidence="2">
    <location>
        <begin position="434"/>
        <end position="526"/>
    </location>
</feature>
<gene>
    <name evidence="4" type="ORF">BG011_008986</name>
</gene>
<evidence type="ECO:0000313" key="4">
    <source>
        <dbReference type="EMBL" id="KAG0249737.1"/>
    </source>
</evidence>
<feature type="compositionally biased region" description="Basic and acidic residues" evidence="2">
    <location>
        <begin position="206"/>
        <end position="215"/>
    </location>
</feature>
<dbReference type="EMBL" id="JAAAJA010000774">
    <property type="protein sequence ID" value="KAG0249737.1"/>
    <property type="molecule type" value="Genomic_DNA"/>
</dbReference>
<dbReference type="InterPro" id="IPR011658">
    <property type="entry name" value="PA14_dom"/>
</dbReference>
<feature type="region of interest" description="Disordered" evidence="2">
    <location>
        <begin position="173"/>
        <end position="297"/>
    </location>
</feature>
<feature type="compositionally biased region" description="Low complexity" evidence="2">
    <location>
        <begin position="36"/>
        <end position="53"/>
    </location>
</feature>
<dbReference type="Pfam" id="PF07691">
    <property type="entry name" value="PA14"/>
    <property type="match status" value="1"/>
</dbReference>
<feature type="compositionally biased region" description="Polar residues" evidence="2">
    <location>
        <begin position="973"/>
        <end position="983"/>
    </location>
</feature>
<organism evidence="4 5">
    <name type="scientific">Mortierella polycephala</name>
    <dbReference type="NCBI Taxonomy" id="41804"/>
    <lineage>
        <taxon>Eukaryota</taxon>
        <taxon>Fungi</taxon>
        <taxon>Fungi incertae sedis</taxon>
        <taxon>Mucoromycota</taxon>
        <taxon>Mortierellomycotina</taxon>
        <taxon>Mortierellomycetes</taxon>
        <taxon>Mortierellales</taxon>
        <taxon>Mortierellaceae</taxon>
        <taxon>Mortierella</taxon>
    </lineage>
</organism>
<dbReference type="Proteomes" id="UP000726737">
    <property type="component" value="Unassembled WGS sequence"/>
</dbReference>
<feature type="compositionally biased region" description="Basic and acidic residues" evidence="2">
    <location>
        <begin position="223"/>
        <end position="235"/>
    </location>
</feature>
<feature type="region of interest" description="Disordered" evidence="2">
    <location>
        <begin position="1"/>
        <end position="158"/>
    </location>
</feature>
<feature type="compositionally biased region" description="Polar residues" evidence="2">
    <location>
        <begin position="246"/>
        <end position="263"/>
    </location>
</feature>
<comment type="caution">
    <text evidence="4">The sequence shown here is derived from an EMBL/GenBank/DDBJ whole genome shotgun (WGS) entry which is preliminary data.</text>
</comment>
<dbReference type="AlphaFoldDB" id="A0A9P6PM10"/>
<proteinExistence type="predicted"/>
<dbReference type="OrthoDB" id="412914at2759"/>
<protein>
    <recommendedName>
        <fullName evidence="3">PA14 domain-containing protein</fullName>
    </recommendedName>
</protein>
<feature type="compositionally biased region" description="Basic and acidic residues" evidence="2">
    <location>
        <begin position="1013"/>
        <end position="1025"/>
    </location>
</feature>
<feature type="region of interest" description="Disordered" evidence="2">
    <location>
        <begin position="1004"/>
        <end position="1037"/>
    </location>
</feature>
<evidence type="ECO:0000256" key="1">
    <source>
        <dbReference type="SAM" id="Coils"/>
    </source>
</evidence>
<accession>A0A9P6PM10</accession>
<dbReference type="SUPFAM" id="SSF56988">
    <property type="entry name" value="Anthrax protective antigen"/>
    <property type="match status" value="1"/>
</dbReference>
<dbReference type="Gene3D" id="3.90.182.10">
    <property type="entry name" value="Toxin - Anthrax Protective Antigen,domain 1"/>
    <property type="match status" value="1"/>
</dbReference>
<name>A0A9P6PM10_9FUNG</name>
<feature type="coiled-coil region" evidence="1">
    <location>
        <begin position="897"/>
        <end position="924"/>
    </location>
</feature>
<evidence type="ECO:0000313" key="5">
    <source>
        <dbReference type="Proteomes" id="UP000726737"/>
    </source>
</evidence>
<feature type="domain" description="PA14" evidence="3">
    <location>
        <begin position="622"/>
        <end position="809"/>
    </location>
</feature>
<feature type="compositionally biased region" description="Polar residues" evidence="2">
    <location>
        <begin position="70"/>
        <end position="83"/>
    </location>
</feature>
<feature type="compositionally biased region" description="Low complexity" evidence="2">
    <location>
        <begin position="275"/>
        <end position="285"/>
    </location>
</feature>
<feature type="compositionally biased region" description="Polar residues" evidence="2">
    <location>
        <begin position="490"/>
        <end position="504"/>
    </location>
</feature>